<proteinExistence type="predicted"/>
<evidence type="ECO:0000313" key="2">
    <source>
        <dbReference type="Proteomes" id="UP000076738"/>
    </source>
</evidence>
<reference evidence="1 2" key="1">
    <citation type="journal article" date="2016" name="Mol. Biol. Evol.">
        <title>Comparative Genomics of Early-Diverging Mushroom-Forming Fungi Provides Insights into the Origins of Lignocellulose Decay Capabilities.</title>
        <authorList>
            <person name="Nagy L.G."/>
            <person name="Riley R."/>
            <person name="Tritt A."/>
            <person name="Adam C."/>
            <person name="Daum C."/>
            <person name="Floudas D."/>
            <person name="Sun H."/>
            <person name="Yadav J.S."/>
            <person name="Pangilinan J."/>
            <person name="Larsson K.H."/>
            <person name="Matsuura K."/>
            <person name="Barry K."/>
            <person name="Labutti K."/>
            <person name="Kuo R."/>
            <person name="Ohm R.A."/>
            <person name="Bhattacharya S.S."/>
            <person name="Shirouzu T."/>
            <person name="Yoshinaga Y."/>
            <person name="Martin F.M."/>
            <person name="Grigoriev I.V."/>
            <person name="Hibbett D.S."/>
        </authorList>
    </citation>
    <scope>NUCLEOTIDE SEQUENCE [LARGE SCALE GENOMIC DNA]</scope>
    <source>
        <strain evidence="1 2">TUFC12733</strain>
    </source>
</reference>
<dbReference type="Proteomes" id="UP000076738">
    <property type="component" value="Unassembled WGS sequence"/>
</dbReference>
<dbReference type="AlphaFoldDB" id="A0A167IV51"/>
<dbReference type="OrthoDB" id="3045089at2759"/>
<protein>
    <submittedName>
        <fullName evidence="1">Uncharacterized protein</fullName>
    </submittedName>
</protein>
<sequence length="344" mass="38649">MGATVHGLPKRTALLSDGKYYLTINIDGKEVWKSREAKPKESVLGWQGEGDKAEWERALTSVLRVTLYQNRRLRNKEALGAVELPLSSWLDATDAIPFVSSSTSTSRSQIFVSLSLVHDLTPTREVRMNDALVRQAVELGTEDAGAMRTLGDSDKVAQVGQTTPDVAGALLPLLDKLEWFMNAMELVTEVHPYSKMAWLAISAAYKVVKAQRARDTKILELVKKMTGVYDLGLEAEELRERVQNPDLGRYRERALCALAKQTKECGNFISTYASRREFFARMIQHNAAYVNGMIDQYSKSFDALLQDFRDGSQLQVEIVTFRMLVDIQDLSTYCCCEHPGMTDH</sequence>
<keyword evidence="2" id="KW-1185">Reference proteome</keyword>
<dbReference type="STRING" id="1330018.A0A167IV51"/>
<evidence type="ECO:0000313" key="1">
    <source>
        <dbReference type="EMBL" id="KZO92991.1"/>
    </source>
</evidence>
<accession>A0A167IV51</accession>
<gene>
    <name evidence="1" type="ORF">CALVIDRAFT_286208</name>
</gene>
<organism evidence="1 2">
    <name type="scientific">Calocera viscosa (strain TUFC12733)</name>
    <dbReference type="NCBI Taxonomy" id="1330018"/>
    <lineage>
        <taxon>Eukaryota</taxon>
        <taxon>Fungi</taxon>
        <taxon>Dikarya</taxon>
        <taxon>Basidiomycota</taxon>
        <taxon>Agaricomycotina</taxon>
        <taxon>Dacrymycetes</taxon>
        <taxon>Dacrymycetales</taxon>
        <taxon>Dacrymycetaceae</taxon>
        <taxon>Calocera</taxon>
    </lineage>
</organism>
<dbReference type="EMBL" id="KV417305">
    <property type="protein sequence ID" value="KZO92991.1"/>
    <property type="molecule type" value="Genomic_DNA"/>
</dbReference>
<name>A0A167IV51_CALVF</name>